<gene>
    <name evidence="1" type="ORF">PLEPLA_LOCUS44689</name>
</gene>
<dbReference type="AlphaFoldDB" id="A0A9N7VXB4"/>
<sequence>MESVELEPIRSVWLYAPPDSDQYGRIPAVAYGFGPLRGSAVSSARRCPLAAFAPLASVPAGACRFPPIPVVLLAVSPACHPNPLSLLFDLSLPSVGTLYPLDTLVSSAPPLSPRSPMPSPPPPDIPLPFVFWPLPLFDSRVFRPPGVRCVLRSYLASLPAVLGGPALARRPLPNLPSHARPRPRRGAGITHRPALCAATYLSIPSGRTPSAFMFRAFWVTHQPVLYQVTGLVATHHYIDGALVLGPHFAVLCAHREHFLCFTVMFFFLGFTRVESCRPFLSAFLFTPPRVSSLHIVAASAPPAHVMSAFWATSVLQLTTISGSRVLFGL</sequence>
<evidence type="ECO:0000313" key="1">
    <source>
        <dbReference type="EMBL" id="CAB1456893.1"/>
    </source>
</evidence>
<accession>A0A9N7VXB4</accession>
<dbReference type="EMBL" id="CADEAL010004317">
    <property type="protein sequence ID" value="CAB1456893.1"/>
    <property type="molecule type" value="Genomic_DNA"/>
</dbReference>
<reference evidence="1" key="1">
    <citation type="submission" date="2020-03" db="EMBL/GenBank/DDBJ databases">
        <authorList>
            <person name="Weist P."/>
        </authorList>
    </citation>
    <scope>NUCLEOTIDE SEQUENCE</scope>
</reference>
<protein>
    <submittedName>
        <fullName evidence="1">Uncharacterized protein</fullName>
    </submittedName>
</protein>
<organism evidence="1 2">
    <name type="scientific">Pleuronectes platessa</name>
    <name type="common">European plaice</name>
    <dbReference type="NCBI Taxonomy" id="8262"/>
    <lineage>
        <taxon>Eukaryota</taxon>
        <taxon>Metazoa</taxon>
        <taxon>Chordata</taxon>
        <taxon>Craniata</taxon>
        <taxon>Vertebrata</taxon>
        <taxon>Euteleostomi</taxon>
        <taxon>Actinopterygii</taxon>
        <taxon>Neopterygii</taxon>
        <taxon>Teleostei</taxon>
        <taxon>Neoteleostei</taxon>
        <taxon>Acanthomorphata</taxon>
        <taxon>Carangaria</taxon>
        <taxon>Pleuronectiformes</taxon>
        <taxon>Pleuronectoidei</taxon>
        <taxon>Pleuronectidae</taxon>
        <taxon>Pleuronectes</taxon>
    </lineage>
</organism>
<comment type="caution">
    <text evidence="1">The sequence shown here is derived from an EMBL/GenBank/DDBJ whole genome shotgun (WGS) entry which is preliminary data.</text>
</comment>
<keyword evidence="2" id="KW-1185">Reference proteome</keyword>
<proteinExistence type="predicted"/>
<dbReference type="Proteomes" id="UP001153269">
    <property type="component" value="Unassembled WGS sequence"/>
</dbReference>
<evidence type="ECO:0000313" key="2">
    <source>
        <dbReference type="Proteomes" id="UP001153269"/>
    </source>
</evidence>
<name>A0A9N7VXB4_PLEPL</name>